<evidence type="ECO:0000256" key="5">
    <source>
        <dbReference type="ARBA" id="ARBA00023136"/>
    </source>
</evidence>
<dbReference type="Proteomes" id="UP001208570">
    <property type="component" value="Unassembled WGS sequence"/>
</dbReference>
<evidence type="ECO:0000256" key="10">
    <source>
        <dbReference type="SAM" id="SignalP"/>
    </source>
</evidence>
<evidence type="ECO:0000256" key="9">
    <source>
        <dbReference type="SAM" id="Phobius"/>
    </source>
</evidence>
<feature type="signal peptide" evidence="10">
    <location>
        <begin position="1"/>
        <end position="21"/>
    </location>
</feature>
<dbReference type="CDD" id="cd14978">
    <property type="entry name" value="7tmA_FMRFamide_R-like"/>
    <property type="match status" value="1"/>
</dbReference>
<organism evidence="12 13">
    <name type="scientific">Paralvinella palmiformis</name>
    <dbReference type="NCBI Taxonomy" id="53620"/>
    <lineage>
        <taxon>Eukaryota</taxon>
        <taxon>Metazoa</taxon>
        <taxon>Spiralia</taxon>
        <taxon>Lophotrochozoa</taxon>
        <taxon>Annelida</taxon>
        <taxon>Polychaeta</taxon>
        <taxon>Sedentaria</taxon>
        <taxon>Canalipalpata</taxon>
        <taxon>Terebellida</taxon>
        <taxon>Terebelliformia</taxon>
        <taxon>Alvinellidae</taxon>
        <taxon>Paralvinella</taxon>
    </lineage>
</organism>
<dbReference type="EMBL" id="JAODUP010000989">
    <property type="protein sequence ID" value="KAK2142160.1"/>
    <property type="molecule type" value="Genomic_DNA"/>
</dbReference>
<name>A0AAD9IY06_9ANNE</name>
<dbReference type="InterPro" id="IPR000276">
    <property type="entry name" value="GPCR_Rhodpsn"/>
</dbReference>
<sequence length="460" mass="52026">MSTSYELVLVILICVLTLVKAQVSSSKMADLARDYLTTRSMFLEDISVNDLLATSGKPDTTTGHTFQKTYEPAYYSRTTSLQWLLVRDASNSTLIPNVESDLSHEVALNSSFSLDKHLYLINYIVWPVILLVGLFGNVMTMVVLQSKTFRITPTVRVLCALSLSDTILILMTPFNKQFFQRVIGLDVRGLHWVGCKVFFWLWRCVKMTSSWFIVLISLERFVVISYPMKARIILTKQKVIGVIVITYLLIVIYNAVRTTFSDVTRNGNCLNSIPSDPGDKELVQVLSITSTVLCTHIPVVLVFLFNITSAALIVRQSHERANMVGGRRNEQLSNKEKVERQVTGMLMGISFAFSVLLTPIAVLHAIAIFRGIGLYHTTDWTFVLVRELAMILEQLNSSINFYLYVLCSQKFRHQFVALLCCFGRSRNRQFANVFTLENGTNEISLSRLNGSRGRDILIVE</sequence>
<feature type="chain" id="PRO_5042022839" description="G-protein coupled receptors family 1 profile domain-containing protein" evidence="10">
    <location>
        <begin position="22"/>
        <end position="460"/>
    </location>
</feature>
<dbReference type="PRINTS" id="PR00237">
    <property type="entry name" value="GPCRRHODOPSN"/>
</dbReference>
<evidence type="ECO:0000256" key="3">
    <source>
        <dbReference type="ARBA" id="ARBA00022989"/>
    </source>
</evidence>
<dbReference type="PROSITE" id="PS00237">
    <property type="entry name" value="G_PROTEIN_RECEP_F1_1"/>
    <property type="match status" value="1"/>
</dbReference>
<evidence type="ECO:0000256" key="6">
    <source>
        <dbReference type="ARBA" id="ARBA00023170"/>
    </source>
</evidence>
<dbReference type="AlphaFoldDB" id="A0AAD9IY06"/>
<evidence type="ECO:0000256" key="7">
    <source>
        <dbReference type="ARBA" id="ARBA00023224"/>
    </source>
</evidence>
<evidence type="ECO:0000256" key="4">
    <source>
        <dbReference type="ARBA" id="ARBA00023040"/>
    </source>
</evidence>
<dbReference type="InterPro" id="IPR017452">
    <property type="entry name" value="GPCR_Rhodpsn_7TM"/>
</dbReference>
<proteinExistence type="inferred from homology"/>
<dbReference type="GO" id="GO:0004930">
    <property type="term" value="F:G protein-coupled receptor activity"/>
    <property type="evidence" value="ECO:0007669"/>
    <property type="project" value="UniProtKB-KW"/>
</dbReference>
<feature type="transmembrane region" description="Helical" evidence="9">
    <location>
        <begin position="345"/>
        <end position="368"/>
    </location>
</feature>
<dbReference type="Pfam" id="PF00001">
    <property type="entry name" value="7tm_1"/>
    <property type="match status" value="1"/>
</dbReference>
<gene>
    <name evidence="12" type="ORF">LSH36_989g00009</name>
</gene>
<comment type="similarity">
    <text evidence="8">Belongs to the G-protein coupled receptor 1 family.</text>
</comment>
<keyword evidence="6 8" id="KW-0675">Receptor</keyword>
<dbReference type="PANTHER" id="PTHR24243">
    <property type="entry name" value="G-PROTEIN COUPLED RECEPTOR"/>
    <property type="match status" value="1"/>
</dbReference>
<evidence type="ECO:0000256" key="1">
    <source>
        <dbReference type="ARBA" id="ARBA00004141"/>
    </source>
</evidence>
<feature type="transmembrane region" description="Helical" evidence="9">
    <location>
        <begin position="285"/>
        <end position="314"/>
    </location>
</feature>
<keyword evidence="7 8" id="KW-0807">Transducer</keyword>
<comment type="caution">
    <text evidence="12">The sequence shown here is derived from an EMBL/GenBank/DDBJ whole genome shotgun (WGS) entry which is preliminary data.</text>
</comment>
<dbReference type="Gene3D" id="1.20.1070.10">
    <property type="entry name" value="Rhodopsin 7-helix transmembrane proteins"/>
    <property type="match status" value="1"/>
</dbReference>
<evidence type="ECO:0000313" key="13">
    <source>
        <dbReference type="Proteomes" id="UP001208570"/>
    </source>
</evidence>
<comment type="subcellular location">
    <subcellularLocation>
        <location evidence="1">Membrane</location>
        <topology evidence="1">Multi-pass membrane protein</topology>
    </subcellularLocation>
</comment>
<keyword evidence="10" id="KW-0732">Signal</keyword>
<feature type="transmembrane region" description="Helical" evidence="9">
    <location>
        <begin position="155"/>
        <end position="174"/>
    </location>
</feature>
<keyword evidence="4 8" id="KW-0297">G-protein coupled receptor</keyword>
<accession>A0AAD9IY06</accession>
<keyword evidence="3 9" id="KW-1133">Transmembrane helix</keyword>
<keyword evidence="13" id="KW-1185">Reference proteome</keyword>
<keyword evidence="5 9" id="KW-0472">Membrane</keyword>
<reference evidence="12" key="1">
    <citation type="journal article" date="2023" name="Mol. Biol. Evol.">
        <title>Third-Generation Sequencing Reveals the Adaptive Role of the Epigenome in Three Deep-Sea Polychaetes.</title>
        <authorList>
            <person name="Perez M."/>
            <person name="Aroh O."/>
            <person name="Sun Y."/>
            <person name="Lan Y."/>
            <person name="Juniper S.K."/>
            <person name="Young C.R."/>
            <person name="Angers B."/>
            <person name="Qian P.Y."/>
        </authorList>
    </citation>
    <scope>NUCLEOTIDE SEQUENCE</scope>
    <source>
        <strain evidence="12">P08H-3</strain>
    </source>
</reference>
<keyword evidence="2 8" id="KW-0812">Transmembrane</keyword>
<feature type="transmembrane region" description="Helical" evidence="9">
    <location>
        <begin position="239"/>
        <end position="256"/>
    </location>
</feature>
<feature type="domain" description="G-protein coupled receptors family 1 profile" evidence="11">
    <location>
        <begin position="136"/>
        <end position="404"/>
    </location>
</feature>
<protein>
    <recommendedName>
        <fullName evidence="11">G-protein coupled receptors family 1 profile domain-containing protein</fullName>
    </recommendedName>
</protein>
<evidence type="ECO:0000259" key="11">
    <source>
        <dbReference type="PROSITE" id="PS50262"/>
    </source>
</evidence>
<evidence type="ECO:0000313" key="12">
    <source>
        <dbReference type="EMBL" id="KAK2142160.1"/>
    </source>
</evidence>
<feature type="transmembrane region" description="Helical" evidence="9">
    <location>
        <begin position="197"/>
        <end position="218"/>
    </location>
</feature>
<feature type="transmembrane region" description="Helical" evidence="9">
    <location>
        <begin position="120"/>
        <end position="143"/>
    </location>
</feature>
<evidence type="ECO:0000256" key="2">
    <source>
        <dbReference type="ARBA" id="ARBA00022692"/>
    </source>
</evidence>
<dbReference type="GO" id="GO:0005886">
    <property type="term" value="C:plasma membrane"/>
    <property type="evidence" value="ECO:0007669"/>
    <property type="project" value="TreeGrafter"/>
</dbReference>
<dbReference type="SUPFAM" id="SSF81321">
    <property type="entry name" value="Family A G protein-coupled receptor-like"/>
    <property type="match status" value="1"/>
</dbReference>
<dbReference type="PANTHER" id="PTHR24243:SF230">
    <property type="entry name" value="G-PROTEIN COUPLED RECEPTORS FAMILY 1 PROFILE DOMAIN-CONTAINING PROTEIN"/>
    <property type="match status" value="1"/>
</dbReference>
<evidence type="ECO:0000256" key="8">
    <source>
        <dbReference type="RuleBase" id="RU000688"/>
    </source>
</evidence>
<feature type="transmembrane region" description="Helical" evidence="9">
    <location>
        <begin position="388"/>
        <end position="407"/>
    </location>
</feature>
<dbReference type="PROSITE" id="PS50262">
    <property type="entry name" value="G_PROTEIN_RECEP_F1_2"/>
    <property type="match status" value="1"/>
</dbReference>